<dbReference type="Pfam" id="PF00905">
    <property type="entry name" value="Transpeptidase"/>
    <property type="match status" value="1"/>
</dbReference>
<keyword evidence="7" id="KW-0328">Glycosyltransferase</keyword>
<keyword evidence="17" id="KW-1133">Transmembrane helix</keyword>
<keyword evidence="4" id="KW-1003">Cell membrane</keyword>
<keyword evidence="5" id="KW-0121">Carboxypeptidase</keyword>
<sequence length="683" mass="76390">MRSFFRTTYRWTIRGMKLAVFGTIVGIVGIIGVLIYAITQGPPSLMTEQNTVFYGTDGEIIGEEQGAEERYWINIEEMPESIKDATLAIEDRRFYNHFGFDVKRIAAAALTDLKQMRMAEGASTITQQYARNLYLSHDKTWKRKLNEALYALRLEIFYNKDEILEGYLNTIYYGHGAYGIEAASRQYFNKHAADLTLTEASMLAGIPKGPTYYSPLANAERAETRQQQILAEMEQNGYITSSEKRAAVEASISYADGEEDATQEIAPYFQDQVVTEAAQLLEVDRESVQTGGYHIHTTLIEEHQRILEEQVKRNIPGSEEIQVASAVMNSHSGAITALVGGKDYGESPFNRATQAKRSVGSTIKPFLYYAALAEGYSPVTMKETQPVEIEVEGKTEPYVPSNFNDQYAEEPISMAQALAVSDNIYAVKTHMDIGPEKLGKTMKTFGVEETFKPHPSLALGYSSISLFDMVSAYGKMVKGTESIEGHTIAKITDRHGNVLYEYQPAYNKDDAVDRVRAFTVTHMMTGMFDPILDADYASVTGTPIKGKLTRMYGGKSGTTDNDSWMIGFSPQYVSGVWVGYDEGSKPLKDFNDHRYAKAIWADTMEKIHETEPTAAFIPPPGVKGVYIDPETGYVAGPNCPQERLVYMEESDIPEDVCGGDESKDVDDEFKDDPWFKDVVDWFF</sequence>
<dbReference type="Gene3D" id="1.10.3810.10">
    <property type="entry name" value="Biosynthetic peptidoglycan transglycosylase-like"/>
    <property type="match status" value="1"/>
</dbReference>
<dbReference type="InterPro" id="IPR001264">
    <property type="entry name" value="Glyco_trans_51"/>
</dbReference>
<keyword evidence="6" id="KW-0645">Protease</keyword>
<keyword evidence="17" id="KW-0812">Transmembrane</keyword>
<comment type="catalytic activity">
    <reaction evidence="16">
        <text>[GlcNAc-(1-&gt;4)-Mur2Ac(oyl-L-Ala-gamma-D-Glu-L-Lys-D-Ala-D-Ala)](n)-di-trans,octa-cis-undecaprenyl diphosphate + beta-D-GlcNAc-(1-&gt;4)-Mur2Ac(oyl-L-Ala-gamma-D-Glu-L-Lys-D-Ala-D-Ala)-di-trans,octa-cis-undecaprenyl diphosphate = [GlcNAc-(1-&gt;4)-Mur2Ac(oyl-L-Ala-gamma-D-Glu-L-Lys-D-Ala-D-Ala)](n+1)-di-trans,octa-cis-undecaprenyl diphosphate + di-trans,octa-cis-undecaprenyl diphosphate + H(+)</text>
        <dbReference type="Rhea" id="RHEA:23708"/>
        <dbReference type="Rhea" id="RHEA-COMP:9602"/>
        <dbReference type="Rhea" id="RHEA-COMP:9603"/>
        <dbReference type="ChEBI" id="CHEBI:15378"/>
        <dbReference type="ChEBI" id="CHEBI:58405"/>
        <dbReference type="ChEBI" id="CHEBI:60033"/>
        <dbReference type="ChEBI" id="CHEBI:78435"/>
        <dbReference type="EC" id="2.4.99.28"/>
    </reaction>
</comment>
<evidence type="ECO:0000256" key="2">
    <source>
        <dbReference type="ARBA" id="ARBA00007090"/>
    </source>
</evidence>
<dbReference type="GO" id="GO:0009002">
    <property type="term" value="F:serine-type D-Ala-D-Ala carboxypeptidase activity"/>
    <property type="evidence" value="ECO:0007669"/>
    <property type="project" value="UniProtKB-EC"/>
</dbReference>
<keyword evidence="10" id="KW-0133">Cell shape</keyword>
<evidence type="ECO:0000259" key="18">
    <source>
        <dbReference type="Pfam" id="PF00905"/>
    </source>
</evidence>
<protein>
    <submittedName>
        <fullName evidence="20">Penicillin-binding protein, 1A family</fullName>
    </submittedName>
</protein>
<evidence type="ECO:0000256" key="13">
    <source>
        <dbReference type="ARBA" id="ARBA00023268"/>
    </source>
</evidence>
<evidence type="ECO:0000256" key="7">
    <source>
        <dbReference type="ARBA" id="ARBA00022676"/>
    </source>
</evidence>
<dbReference type="SUPFAM" id="SSF56601">
    <property type="entry name" value="beta-lactamase/transpeptidase-like"/>
    <property type="match status" value="1"/>
</dbReference>
<evidence type="ECO:0000256" key="12">
    <source>
        <dbReference type="ARBA" id="ARBA00023136"/>
    </source>
</evidence>
<dbReference type="InterPro" id="IPR023346">
    <property type="entry name" value="Lysozyme-like_dom_sf"/>
</dbReference>
<dbReference type="PANTHER" id="PTHR32282:SF11">
    <property type="entry name" value="PENICILLIN-BINDING PROTEIN 1B"/>
    <property type="match status" value="1"/>
</dbReference>
<dbReference type="InterPro" id="IPR001460">
    <property type="entry name" value="PCN-bd_Tpept"/>
</dbReference>
<dbReference type="GO" id="GO:0008658">
    <property type="term" value="F:penicillin binding"/>
    <property type="evidence" value="ECO:0007669"/>
    <property type="project" value="InterPro"/>
</dbReference>
<dbReference type="Gene3D" id="3.40.710.10">
    <property type="entry name" value="DD-peptidase/beta-lactamase superfamily"/>
    <property type="match status" value="1"/>
</dbReference>
<dbReference type="RefSeq" id="WP_089654949.1">
    <property type="nucleotide sequence ID" value="NZ_FNIZ01000039.1"/>
</dbReference>
<dbReference type="NCBIfam" id="TIGR02074">
    <property type="entry name" value="PBP_1a_fam"/>
    <property type="match status" value="1"/>
</dbReference>
<dbReference type="GO" id="GO:0008360">
    <property type="term" value="P:regulation of cell shape"/>
    <property type="evidence" value="ECO:0007669"/>
    <property type="project" value="UniProtKB-KW"/>
</dbReference>
<dbReference type="GO" id="GO:0009252">
    <property type="term" value="P:peptidoglycan biosynthetic process"/>
    <property type="evidence" value="ECO:0007669"/>
    <property type="project" value="UniProtKB-KW"/>
</dbReference>
<dbReference type="PANTHER" id="PTHR32282">
    <property type="entry name" value="BINDING PROTEIN TRANSPEPTIDASE, PUTATIVE-RELATED"/>
    <property type="match status" value="1"/>
</dbReference>
<evidence type="ECO:0000256" key="16">
    <source>
        <dbReference type="ARBA" id="ARBA00049902"/>
    </source>
</evidence>
<evidence type="ECO:0000313" key="20">
    <source>
        <dbReference type="EMBL" id="SDP79857.1"/>
    </source>
</evidence>
<dbReference type="AlphaFoldDB" id="A0A1H0VMX6"/>
<evidence type="ECO:0000313" key="21">
    <source>
        <dbReference type="Proteomes" id="UP000198860"/>
    </source>
</evidence>
<evidence type="ECO:0000256" key="14">
    <source>
        <dbReference type="ARBA" id="ARBA00023316"/>
    </source>
</evidence>
<keyword evidence="14" id="KW-0961">Cell wall biogenesis/degradation</keyword>
<dbReference type="GO" id="GO:0030288">
    <property type="term" value="C:outer membrane-bounded periplasmic space"/>
    <property type="evidence" value="ECO:0007669"/>
    <property type="project" value="TreeGrafter"/>
</dbReference>
<dbReference type="Proteomes" id="UP000198860">
    <property type="component" value="Unassembled WGS sequence"/>
</dbReference>
<keyword evidence="9" id="KW-0378">Hydrolase</keyword>
<evidence type="ECO:0000256" key="11">
    <source>
        <dbReference type="ARBA" id="ARBA00022984"/>
    </source>
</evidence>
<evidence type="ECO:0000256" key="9">
    <source>
        <dbReference type="ARBA" id="ARBA00022801"/>
    </source>
</evidence>
<reference evidence="21" key="1">
    <citation type="submission" date="2016-10" db="EMBL/GenBank/DDBJ databases">
        <authorList>
            <person name="Varghese N."/>
            <person name="Submissions S."/>
        </authorList>
    </citation>
    <scope>NUCLEOTIDE SEQUENCE [LARGE SCALE GENOMIC DNA]</scope>
    <source>
        <strain evidence="21">CGMCC 1.3703</strain>
    </source>
</reference>
<dbReference type="GO" id="GO:0071555">
    <property type="term" value="P:cell wall organization"/>
    <property type="evidence" value="ECO:0007669"/>
    <property type="project" value="UniProtKB-KW"/>
</dbReference>
<dbReference type="STRING" id="240303.SAMN05421677_13917"/>
<dbReference type="EMBL" id="FNIZ01000039">
    <property type="protein sequence ID" value="SDP79857.1"/>
    <property type="molecule type" value="Genomic_DNA"/>
</dbReference>
<evidence type="ECO:0000259" key="19">
    <source>
        <dbReference type="Pfam" id="PF00912"/>
    </source>
</evidence>
<evidence type="ECO:0000256" key="4">
    <source>
        <dbReference type="ARBA" id="ARBA00022475"/>
    </source>
</evidence>
<dbReference type="OrthoDB" id="9766909at2"/>
<keyword evidence="11" id="KW-0573">Peptidoglycan synthesis</keyword>
<proteinExistence type="inferred from homology"/>
<dbReference type="GO" id="GO:0008955">
    <property type="term" value="F:peptidoglycan glycosyltransferase activity"/>
    <property type="evidence" value="ECO:0007669"/>
    <property type="project" value="UniProtKB-EC"/>
</dbReference>
<keyword evidence="13" id="KW-0511">Multifunctional enzyme</keyword>
<comment type="similarity">
    <text evidence="2">In the C-terminal section; belongs to the transpeptidase family.</text>
</comment>
<keyword evidence="21" id="KW-1185">Reference proteome</keyword>
<evidence type="ECO:0000256" key="15">
    <source>
        <dbReference type="ARBA" id="ARBA00034000"/>
    </source>
</evidence>
<comment type="subcellular location">
    <subcellularLocation>
        <location evidence="1">Cell membrane</location>
    </subcellularLocation>
</comment>
<feature type="transmembrane region" description="Helical" evidence="17">
    <location>
        <begin position="20"/>
        <end position="39"/>
    </location>
</feature>
<gene>
    <name evidence="20" type="ORF">SAMN05421677_13917</name>
</gene>
<dbReference type="InterPro" id="IPR012338">
    <property type="entry name" value="Beta-lactam/transpept-like"/>
</dbReference>
<keyword evidence="8" id="KW-0808">Transferase</keyword>
<dbReference type="SUPFAM" id="SSF53955">
    <property type="entry name" value="Lysozyme-like"/>
    <property type="match status" value="1"/>
</dbReference>
<comment type="similarity">
    <text evidence="3">In the N-terminal section; belongs to the glycosyltransferase 51 family.</text>
</comment>
<feature type="domain" description="Glycosyl transferase family 51" evidence="19">
    <location>
        <begin position="58"/>
        <end position="233"/>
    </location>
</feature>
<keyword evidence="12 17" id="KW-0472">Membrane</keyword>
<name>A0A1H0VMX6_HALAD</name>
<evidence type="ECO:0000256" key="10">
    <source>
        <dbReference type="ARBA" id="ARBA00022960"/>
    </source>
</evidence>
<dbReference type="GO" id="GO:0006508">
    <property type="term" value="P:proteolysis"/>
    <property type="evidence" value="ECO:0007669"/>
    <property type="project" value="UniProtKB-KW"/>
</dbReference>
<evidence type="ECO:0000256" key="6">
    <source>
        <dbReference type="ARBA" id="ARBA00022670"/>
    </source>
</evidence>
<evidence type="ECO:0000256" key="1">
    <source>
        <dbReference type="ARBA" id="ARBA00004236"/>
    </source>
</evidence>
<dbReference type="FunFam" id="1.10.3810.10:FF:000001">
    <property type="entry name" value="Penicillin-binding protein 1A"/>
    <property type="match status" value="1"/>
</dbReference>
<dbReference type="Pfam" id="PF00912">
    <property type="entry name" value="Transgly"/>
    <property type="match status" value="1"/>
</dbReference>
<evidence type="ECO:0000256" key="5">
    <source>
        <dbReference type="ARBA" id="ARBA00022645"/>
    </source>
</evidence>
<dbReference type="GO" id="GO:0005886">
    <property type="term" value="C:plasma membrane"/>
    <property type="evidence" value="ECO:0007669"/>
    <property type="project" value="UniProtKB-SubCell"/>
</dbReference>
<organism evidence="20 21">
    <name type="scientific">Halobacillus aidingensis</name>
    <dbReference type="NCBI Taxonomy" id="240303"/>
    <lineage>
        <taxon>Bacteria</taxon>
        <taxon>Bacillati</taxon>
        <taxon>Bacillota</taxon>
        <taxon>Bacilli</taxon>
        <taxon>Bacillales</taxon>
        <taxon>Bacillaceae</taxon>
        <taxon>Halobacillus</taxon>
    </lineage>
</organism>
<accession>A0A1H0VMX6</accession>
<evidence type="ECO:0000256" key="17">
    <source>
        <dbReference type="SAM" id="Phobius"/>
    </source>
</evidence>
<evidence type="ECO:0000256" key="8">
    <source>
        <dbReference type="ARBA" id="ARBA00022679"/>
    </source>
</evidence>
<evidence type="ECO:0000256" key="3">
    <source>
        <dbReference type="ARBA" id="ARBA00007739"/>
    </source>
</evidence>
<dbReference type="InterPro" id="IPR050396">
    <property type="entry name" value="Glycosyltr_51/Transpeptidase"/>
</dbReference>
<comment type="catalytic activity">
    <reaction evidence="15">
        <text>Preferential cleavage: (Ac)2-L-Lys-D-Ala-|-D-Ala. Also transpeptidation of peptidyl-alanyl moieties that are N-acyl substituents of D-alanine.</text>
        <dbReference type="EC" id="3.4.16.4"/>
    </reaction>
</comment>
<dbReference type="InterPro" id="IPR036950">
    <property type="entry name" value="PBP_transglycosylase"/>
</dbReference>
<feature type="domain" description="Penicillin-binding protein transpeptidase" evidence="18">
    <location>
        <begin position="326"/>
        <end position="604"/>
    </location>
</feature>